<dbReference type="GO" id="GO:0006351">
    <property type="term" value="P:DNA-templated transcription"/>
    <property type="evidence" value="ECO:0007669"/>
    <property type="project" value="InterPro"/>
</dbReference>
<keyword evidence="10" id="KW-1185">Reference proteome</keyword>
<keyword evidence="2" id="KW-0479">Metal-binding</keyword>
<accession>A0A9W8AUP7</accession>
<dbReference type="InterPro" id="IPR036864">
    <property type="entry name" value="Zn2-C6_fun-type_DNA-bd_sf"/>
</dbReference>
<protein>
    <recommendedName>
        <fullName evidence="8">Zn(2)-C6 fungal-type domain-containing protein</fullName>
    </recommendedName>
</protein>
<feature type="compositionally biased region" description="Basic residues" evidence="7">
    <location>
        <begin position="100"/>
        <end position="110"/>
    </location>
</feature>
<evidence type="ECO:0000256" key="6">
    <source>
        <dbReference type="SAM" id="Coils"/>
    </source>
</evidence>
<dbReference type="InterPro" id="IPR007219">
    <property type="entry name" value="XnlR_reg_dom"/>
</dbReference>
<evidence type="ECO:0000256" key="1">
    <source>
        <dbReference type="ARBA" id="ARBA00004123"/>
    </source>
</evidence>
<reference evidence="9" key="1">
    <citation type="submission" date="2022-07" db="EMBL/GenBank/DDBJ databases">
        <title>Phylogenomic reconstructions and comparative analyses of Kickxellomycotina fungi.</title>
        <authorList>
            <person name="Reynolds N.K."/>
            <person name="Stajich J.E."/>
            <person name="Barry K."/>
            <person name="Grigoriev I.V."/>
            <person name="Crous P."/>
            <person name="Smith M.E."/>
        </authorList>
    </citation>
    <scope>NUCLEOTIDE SEQUENCE</scope>
    <source>
        <strain evidence="9">RSA 1196</strain>
    </source>
</reference>
<comment type="caution">
    <text evidence="9">The sequence shown here is derived from an EMBL/GenBank/DDBJ whole genome shotgun (WGS) entry which is preliminary data.</text>
</comment>
<feature type="compositionally biased region" description="Low complexity" evidence="7">
    <location>
        <begin position="170"/>
        <end position="182"/>
    </location>
</feature>
<gene>
    <name evidence="9" type="ORF">IWQ62_000493</name>
</gene>
<dbReference type="PROSITE" id="PS50048">
    <property type="entry name" value="ZN2_CY6_FUNGAL_2"/>
    <property type="match status" value="1"/>
</dbReference>
<sequence length="737" mass="81133">MFASARTTSTASLDHSIAPQELAIVPELTSASSIVDYSHLLHSEEVTESLPQLFAAAAGRQCEPCRLNHVPCDGIAPVCSRCVHSGSACSYKKSMARGKRPRGSLKRISRHAPTPGSDENKADMLNKFDQSVRTIETLESKIKSLESKIELLSRQASSISLDTILPSTTSSSLLCSGTTPTSSTPPAPSKTSSGSGAGELVATVAEPNWVVLPDTNPPVPLDFTRLNDYVMHQMLGERCFRLVHLFDVIVHYYMVQELKKGPLSRPSVFLCALFATLANRSIGKSDPSDLSEPSGDVFFRYAKSKVPSALEENNVVNVATMAMLARYEMSMGRNQNSWMYLGLGLRLAQRMKLNQPDSIQPVAGQSQETWLAQETSRRIWWMTYMLDVTFGLMSGRSPSVFLDDCQLDFPSSDMEYVCALHKLYKIPSDVIADHVQLCHPSNSRSEPSLQYYDVTLCNIAAVVGRLLNRQKNGLLVSANEHEEIHQALVTWQCQLPTYLQCNQVMWQSEKDQFPLAATCKIQLHINYYALIVTLNWSRIIAEAQVMVPSAELPTPFPQTPDGQFAKQQCYLAACELMVIFQALRTVNPDHFPTLMTYSIFQTGLVFALSAQDPCVLVAPQHSQACEFCLQLLDGMGIHRPLGRICATLLRQVAADPMVLQTVFVQTQSPHSVGDVNTTAPSTIPLDSSPEALLTSTAGVYCDYGLKGVSPQHLPLELLALNLLNNTYSSNFSADLTK</sequence>
<dbReference type="SUPFAM" id="SSF57701">
    <property type="entry name" value="Zn2/Cys6 DNA-binding domain"/>
    <property type="match status" value="1"/>
</dbReference>
<dbReference type="OrthoDB" id="5600212at2759"/>
<dbReference type="PANTHER" id="PTHR47338:SF5">
    <property type="entry name" value="ZN(II)2CYS6 TRANSCRIPTION FACTOR (EUROFUNG)"/>
    <property type="match status" value="1"/>
</dbReference>
<evidence type="ECO:0000259" key="8">
    <source>
        <dbReference type="PROSITE" id="PS50048"/>
    </source>
</evidence>
<dbReference type="InterPro" id="IPR001138">
    <property type="entry name" value="Zn2Cys6_DnaBD"/>
</dbReference>
<dbReference type="Pfam" id="PF00172">
    <property type="entry name" value="Zn_clus"/>
    <property type="match status" value="1"/>
</dbReference>
<dbReference type="CDD" id="cd00067">
    <property type="entry name" value="GAL4"/>
    <property type="match status" value="1"/>
</dbReference>
<feature type="region of interest" description="Disordered" evidence="7">
    <location>
        <begin position="170"/>
        <end position="197"/>
    </location>
</feature>
<proteinExistence type="predicted"/>
<feature type="domain" description="Zn(2)-C6 fungal-type" evidence="8">
    <location>
        <begin position="61"/>
        <end position="91"/>
    </location>
</feature>
<feature type="coiled-coil region" evidence="6">
    <location>
        <begin position="128"/>
        <end position="162"/>
    </location>
</feature>
<name>A0A9W8AUP7_9FUNG</name>
<evidence type="ECO:0000256" key="7">
    <source>
        <dbReference type="SAM" id="MobiDB-lite"/>
    </source>
</evidence>
<dbReference type="GO" id="GO:0005634">
    <property type="term" value="C:nucleus"/>
    <property type="evidence" value="ECO:0007669"/>
    <property type="project" value="UniProtKB-SubCell"/>
</dbReference>
<dbReference type="SMART" id="SM00906">
    <property type="entry name" value="Fungal_trans"/>
    <property type="match status" value="1"/>
</dbReference>
<keyword evidence="5" id="KW-0539">Nucleus</keyword>
<dbReference type="Proteomes" id="UP001150925">
    <property type="component" value="Unassembled WGS sequence"/>
</dbReference>
<dbReference type="Gene3D" id="4.10.240.10">
    <property type="entry name" value="Zn(2)-C6 fungal-type DNA-binding domain"/>
    <property type="match status" value="1"/>
</dbReference>
<keyword evidence="3" id="KW-0805">Transcription regulation</keyword>
<dbReference type="PANTHER" id="PTHR47338">
    <property type="entry name" value="ZN(II)2CYS6 TRANSCRIPTION FACTOR (EUROFUNG)-RELATED"/>
    <property type="match status" value="1"/>
</dbReference>
<dbReference type="Pfam" id="PF04082">
    <property type="entry name" value="Fungal_trans"/>
    <property type="match status" value="1"/>
</dbReference>
<dbReference type="EMBL" id="JANBPY010000036">
    <property type="protein sequence ID" value="KAJ1969643.1"/>
    <property type="molecule type" value="Genomic_DNA"/>
</dbReference>
<dbReference type="CDD" id="cd12148">
    <property type="entry name" value="fungal_TF_MHR"/>
    <property type="match status" value="1"/>
</dbReference>
<evidence type="ECO:0000256" key="4">
    <source>
        <dbReference type="ARBA" id="ARBA00023163"/>
    </source>
</evidence>
<feature type="region of interest" description="Disordered" evidence="7">
    <location>
        <begin position="100"/>
        <end position="122"/>
    </location>
</feature>
<evidence type="ECO:0000256" key="3">
    <source>
        <dbReference type="ARBA" id="ARBA00023015"/>
    </source>
</evidence>
<organism evidence="9 10">
    <name type="scientific">Dispira parvispora</name>
    <dbReference type="NCBI Taxonomy" id="1520584"/>
    <lineage>
        <taxon>Eukaryota</taxon>
        <taxon>Fungi</taxon>
        <taxon>Fungi incertae sedis</taxon>
        <taxon>Zoopagomycota</taxon>
        <taxon>Kickxellomycotina</taxon>
        <taxon>Dimargaritomycetes</taxon>
        <taxon>Dimargaritales</taxon>
        <taxon>Dimargaritaceae</taxon>
        <taxon>Dispira</taxon>
    </lineage>
</organism>
<dbReference type="InterPro" id="IPR050815">
    <property type="entry name" value="TF_fung"/>
</dbReference>
<keyword evidence="6" id="KW-0175">Coiled coil</keyword>
<evidence type="ECO:0000256" key="2">
    <source>
        <dbReference type="ARBA" id="ARBA00022723"/>
    </source>
</evidence>
<dbReference type="GO" id="GO:0000981">
    <property type="term" value="F:DNA-binding transcription factor activity, RNA polymerase II-specific"/>
    <property type="evidence" value="ECO:0007669"/>
    <property type="project" value="InterPro"/>
</dbReference>
<dbReference type="AlphaFoldDB" id="A0A9W8AUP7"/>
<evidence type="ECO:0000256" key="5">
    <source>
        <dbReference type="ARBA" id="ARBA00023242"/>
    </source>
</evidence>
<dbReference type="GO" id="GO:0003677">
    <property type="term" value="F:DNA binding"/>
    <property type="evidence" value="ECO:0007669"/>
    <property type="project" value="InterPro"/>
</dbReference>
<dbReference type="GO" id="GO:0008270">
    <property type="term" value="F:zinc ion binding"/>
    <property type="evidence" value="ECO:0007669"/>
    <property type="project" value="InterPro"/>
</dbReference>
<evidence type="ECO:0000313" key="9">
    <source>
        <dbReference type="EMBL" id="KAJ1969643.1"/>
    </source>
</evidence>
<evidence type="ECO:0000313" key="10">
    <source>
        <dbReference type="Proteomes" id="UP001150925"/>
    </source>
</evidence>
<keyword evidence="4" id="KW-0804">Transcription</keyword>
<comment type="subcellular location">
    <subcellularLocation>
        <location evidence="1">Nucleus</location>
    </subcellularLocation>
</comment>